<dbReference type="Pfam" id="PF07678">
    <property type="entry name" value="TED_complement"/>
    <property type="match status" value="1"/>
</dbReference>
<evidence type="ECO:0000313" key="2">
    <source>
        <dbReference type="EMBL" id="GBL64218.1"/>
    </source>
</evidence>
<dbReference type="SUPFAM" id="SSF48239">
    <property type="entry name" value="Terpenoid cyclases/Protein prenyltransferases"/>
    <property type="match status" value="1"/>
</dbReference>
<gene>
    <name evidence="2" type="ORF">AVEN_52515_1</name>
</gene>
<dbReference type="EMBL" id="BGPR01077131">
    <property type="protein sequence ID" value="GBL64218.1"/>
    <property type="molecule type" value="Genomic_DNA"/>
</dbReference>
<dbReference type="InterPro" id="IPR011626">
    <property type="entry name" value="Alpha-macroglobulin_TED"/>
</dbReference>
<dbReference type="InterPro" id="IPR008930">
    <property type="entry name" value="Terpenoid_cyclase/PrenylTrfase"/>
</dbReference>
<name>A0A4Y1ZRC5_ARAVE</name>
<organism evidence="2 3">
    <name type="scientific">Araneus ventricosus</name>
    <name type="common">Orbweaver spider</name>
    <name type="synonym">Epeira ventricosa</name>
    <dbReference type="NCBI Taxonomy" id="182803"/>
    <lineage>
        <taxon>Eukaryota</taxon>
        <taxon>Metazoa</taxon>
        <taxon>Ecdysozoa</taxon>
        <taxon>Arthropoda</taxon>
        <taxon>Chelicerata</taxon>
        <taxon>Arachnida</taxon>
        <taxon>Araneae</taxon>
        <taxon>Araneomorphae</taxon>
        <taxon>Entelegynae</taxon>
        <taxon>Araneoidea</taxon>
        <taxon>Araneidae</taxon>
        <taxon>Araneus</taxon>
    </lineage>
</organism>
<dbReference type="OrthoDB" id="6423155at2759"/>
<sequence>MSQNMSPRGGFYSTQDTCVGLDALSKFAKIVYKDPVDIEVKCSGILDKTIEINEDNKLLVQRNLVSDVPGDLNVEASGSGCGLIRVSYGFLLFPIKS</sequence>
<proteinExistence type="predicted"/>
<keyword evidence="3" id="KW-1185">Reference proteome</keyword>
<feature type="domain" description="Alpha-macroglobulin-like TED" evidence="1">
    <location>
        <begin position="3"/>
        <end position="27"/>
    </location>
</feature>
<evidence type="ECO:0000313" key="3">
    <source>
        <dbReference type="Proteomes" id="UP000499080"/>
    </source>
</evidence>
<dbReference type="GO" id="GO:0005615">
    <property type="term" value="C:extracellular space"/>
    <property type="evidence" value="ECO:0007669"/>
    <property type="project" value="InterPro"/>
</dbReference>
<dbReference type="PANTHER" id="PTHR11412">
    <property type="entry name" value="MACROGLOBULIN / COMPLEMENT"/>
    <property type="match status" value="1"/>
</dbReference>
<dbReference type="Gene3D" id="1.50.10.20">
    <property type="match status" value="1"/>
</dbReference>
<comment type="caution">
    <text evidence="2">The sequence shown here is derived from an EMBL/GenBank/DDBJ whole genome shotgun (WGS) entry which is preliminary data.</text>
</comment>
<dbReference type="Proteomes" id="UP000499080">
    <property type="component" value="Unassembled WGS sequence"/>
</dbReference>
<evidence type="ECO:0000259" key="1">
    <source>
        <dbReference type="Pfam" id="PF07678"/>
    </source>
</evidence>
<reference evidence="2 3" key="1">
    <citation type="journal article" date="2019" name="Sci. Rep.">
        <title>Orb-weaving spider Araneus ventricosus genome elucidates the spidroin gene catalogue.</title>
        <authorList>
            <person name="Kono N."/>
            <person name="Nakamura H."/>
            <person name="Ohtoshi R."/>
            <person name="Moran D.A.P."/>
            <person name="Shinohara A."/>
            <person name="Yoshida Y."/>
            <person name="Fujiwara M."/>
            <person name="Mori M."/>
            <person name="Tomita M."/>
            <person name="Arakawa K."/>
        </authorList>
    </citation>
    <scope>NUCLEOTIDE SEQUENCE [LARGE SCALE GENOMIC DNA]</scope>
</reference>
<accession>A0A4Y1ZRC5</accession>
<dbReference type="PANTHER" id="PTHR11412:SF171">
    <property type="entry name" value="PREGNANCY ZONE PROTEIN-LIKE PROTEIN"/>
    <property type="match status" value="1"/>
</dbReference>
<protein>
    <recommendedName>
        <fullName evidence="1">Alpha-macroglobulin-like TED domain-containing protein</fullName>
    </recommendedName>
</protein>
<dbReference type="InterPro" id="IPR050473">
    <property type="entry name" value="A2M/Complement_sys"/>
</dbReference>
<dbReference type="AlphaFoldDB" id="A0A4Y1ZRC5"/>